<comment type="subcellular location">
    <subcellularLocation>
        <location evidence="1">Cell membrane</location>
        <topology evidence="1">Lipid-anchor</topology>
        <topology evidence="1">GPI-anchor</topology>
    </subcellularLocation>
</comment>
<evidence type="ECO:0000256" key="7">
    <source>
        <dbReference type="ARBA" id="ARBA00024686"/>
    </source>
</evidence>
<dbReference type="KEGG" id="cmos:111455052"/>
<evidence type="ECO:0000256" key="3">
    <source>
        <dbReference type="ARBA" id="ARBA00022475"/>
    </source>
</evidence>
<evidence type="ECO:0000259" key="10">
    <source>
        <dbReference type="PROSITE" id="PS50213"/>
    </source>
</evidence>
<dbReference type="SMART" id="SM00554">
    <property type="entry name" value="FAS1"/>
    <property type="match status" value="1"/>
</dbReference>
<dbReference type="GO" id="GO:0098552">
    <property type="term" value="C:side of membrane"/>
    <property type="evidence" value="ECO:0007669"/>
    <property type="project" value="UniProtKB-KW"/>
</dbReference>
<evidence type="ECO:0000256" key="5">
    <source>
        <dbReference type="ARBA" id="ARBA00022729"/>
    </source>
</evidence>
<evidence type="ECO:0000313" key="12">
    <source>
        <dbReference type="RefSeq" id="XP_022952343.1"/>
    </source>
</evidence>
<protein>
    <submittedName>
        <fullName evidence="12">Fasciclin-like arabinogalactan protein 13</fullName>
    </submittedName>
</protein>
<dbReference type="Gene3D" id="2.30.180.10">
    <property type="entry name" value="FAS1 domain"/>
    <property type="match status" value="1"/>
</dbReference>
<dbReference type="RefSeq" id="XP_022952343.1">
    <property type="nucleotide sequence ID" value="XM_023096575.1"/>
</dbReference>
<evidence type="ECO:0000313" key="11">
    <source>
        <dbReference type="Proteomes" id="UP000504609"/>
    </source>
</evidence>
<keyword evidence="11" id="KW-1185">Reference proteome</keyword>
<dbReference type="GO" id="GO:0009834">
    <property type="term" value="P:plant-type secondary cell wall biogenesis"/>
    <property type="evidence" value="ECO:0007669"/>
    <property type="project" value="TreeGrafter"/>
</dbReference>
<dbReference type="InterPro" id="IPR036378">
    <property type="entry name" value="FAS1_dom_sf"/>
</dbReference>
<evidence type="ECO:0000256" key="8">
    <source>
        <dbReference type="SAM" id="MobiDB-lite"/>
    </source>
</evidence>
<keyword evidence="4" id="KW-0325">Glycoprotein</keyword>
<feature type="domain" description="FAS1" evidence="10">
    <location>
        <begin position="24"/>
        <end position="165"/>
    </location>
</feature>
<reference evidence="12" key="1">
    <citation type="submission" date="2025-08" db="UniProtKB">
        <authorList>
            <consortium name="RefSeq"/>
        </authorList>
    </citation>
    <scope>IDENTIFICATION</scope>
    <source>
        <tissue evidence="12">Young leaves</tissue>
    </source>
</reference>
<feature type="signal peptide" evidence="9">
    <location>
        <begin position="1"/>
        <end position="21"/>
    </location>
</feature>
<dbReference type="SUPFAM" id="SSF82153">
    <property type="entry name" value="FAS1 domain"/>
    <property type="match status" value="1"/>
</dbReference>
<proteinExistence type="inferred from homology"/>
<dbReference type="AlphaFoldDB" id="A0A6J1GKA8"/>
<comment type="function">
    <text evidence="7">May be a cell surface adhesion protein.</text>
</comment>
<dbReference type="Pfam" id="PF02469">
    <property type="entry name" value="Fasciclin"/>
    <property type="match status" value="1"/>
</dbReference>
<evidence type="ECO:0000256" key="9">
    <source>
        <dbReference type="SAM" id="SignalP"/>
    </source>
</evidence>
<evidence type="ECO:0000256" key="4">
    <source>
        <dbReference type="ARBA" id="ARBA00022622"/>
    </source>
</evidence>
<dbReference type="GO" id="GO:0005886">
    <property type="term" value="C:plasma membrane"/>
    <property type="evidence" value="ECO:0007669"/>
    <property type="project" value="UniProtKB-SubCell"/>
</dbReference>
<keyword evidence="3" id="KW-1003">Cell membrane</keyword>
<keyword evidence="5 9" id="KW-0732">Signal</keyword>
<dbReference type="InterPro" id="IPR045003">
    <property type="entry name" value="FLA_A"/>
</dbReference>
<dbReference type="Proteomes" id="UP000504609">
    <property type="component" value="Unplaced"/>
</dbReference>
<accession>A0A6J1GKA8</accession>
<evidence type="ECO:0000256" key="1">
    <source>
        <dbReference type="ARBA" id="ARBA00004609"/>
    </source>
</evidence>
<keyword evidence="4" id="KW-0336">GPI-anchor</keyword>
<keyword evidence="6" id="KW-0472">Membrane</keyword>
<feature type="chain" id="PRO_5027008529" evidence="9">
    <location>
        <begin position="22"/>
        <end position="234"/>
    </location>
</feature>
<gene>
    <name evidence="12" type="primary">LOC111455052</name>
</gene>
<organism evidence="11 12">
    <name type="scientific">Cucurbita moschata</name>
    <name type="common">Winter crookneck squash</name>
    <name type="synonym">Cucurbita pepo var. moschata</name>
    <dbReference type="NCBI Taxonomy" id="3662"/>
    <lineage>
        <taxon>Eukaryota</taxon>
        <taxon>Viridiplantae</taxon>
        <taxon>Streptophyta</taxon>
        <taxon>Embryophyta</taxon>
        <taxon>Tracheophyta</taxon>
        <taxon>Spermatophyta</taxon>
        <taxon>Magnoliopsida</taxon>
        <taxon>eudicotyledons</taxon>
        <taxon>Gunneridae</taxon>
        <taxon>Pentapetalae</taxon>
        <taxon>rosids</taxon>
        <taxon>fabids</taxon>
        <taxon>Cucurbitales</taxon>
        <taxon>Cucurbitaceae</taxon>
        <taxon>Cucurbiteae</taxon>
        <taxon>Cucurbita</taxon>
    </lineage>
</organism>
<sequence>MASTALLLLLLPFVLFSQTLAQASINITGILAEGGQFSTFLRLLGESNLISQLENQLDNSHEGMTILAPSDNGFNALKSGTLNSLNDQQKSQLLLFHVLSKFYTVTDLQTVSNPTRTLAGDWGLNFTGQPNSNQVNVSTGVVTVEINNKLREKSPLGVYVVDEVLLPDALFGKHAGVPPPRAPGPRADNSPDEGTPPESDAANPASDETDGGVRNGVGLGLVLGIGLIAISLLF</sequence>
<evidence type="ECO:0000256" key="2">
    <source>
        <dbReference type="ARBA" id="ARBA00007843"/>
    </source>
</evidence>
<dbReference type="PROSITE" id="PS50213">
    <property type="entry name" value="FAS1"/>
    <property type="match status" value="1"/>
</dbReference>
<dbReference type="PANTHER" id="PTHR32077">
    <property type="entry name" value="FASCICLIN-LIKE ARABINOGALACTAN PROTEIN"/>
    <property type="match status" value="1"/>
</dbReference>
<comment type="similarity">
    <text evidence="2">Belongs to the fasciclin-like AGP family.</text>
</comment>
<name>A0A6J1GKA8_CUCMO</name>
<dbReference type="GeneID" id="111455052"/>
<dbReference type="PANTHER" id="PTHR32077:SF54">
    <property type="entry name" value="FASCICLIN-LIKE ARABINOGALACTAN PROTEIN 13-RELATED"/>
    <property type="match status" value="1"/>
</dbReference>
<keyword evidence="4" id="KW-0449">Lipoprotein</keyword>
<dbReference type="InterPro" id="IPR000782">
    <property type="entry name" value="FAS1_domain"/>
</dbReference>
<feature type="region of interest" description="Disordered" evidence="8">
    <location>
        <begin position="175"/>
        <end position="211"/>
    </location>
</feature>
<evidence type="ECO:0000256" key="6">
    <source>
        <dbReference type="ARBA" id="ARBA00023136"/>
    </source>
</evidence>